<name>A0AAJ0FSQ4_9HYPO</name>
<sequence length="87" mass="9836">MASQSDQDDKDIDVSRVFVVCQGASLVGPQERVLDRDEHTAIGYDTDEMGRLDEAKGLLQELNDRRQRLRLQTDSSMPACLEQLTVR</sequence>
<comment type="caution">
    <text evidence="1">The sequence shown here is derived from an EMBL/GenBank/DDBJ whole genome shotgun (WGS) entry which is preliminary data.</text>
</comment>
<reference evidence="1" key="1">
    <citation type="submission" date="2023-06" db="EMBL/GenBank/DDBJ databases">
        <title>Conoideocrella luteorostrata (Hypocreales: Clavicipitaceae), a potential biocontrol fungus for elongate hemlock scale in United States Christmas tree production areas.</title>
        <authorList>
            <person name="Barrett H."/>
            <person name="Lovett B."/>
            <person name="Macias A.M."/>
            <person name="Stajich J.E."/>
            <person name="Kasson M.T."/>
        </authorList>
    </citation>
    <scope>NUCLEOTIDE SEQUENCE</scope>
    <source>
        <strain evidence="1">ARSEF 14590</strain>
    </source>
</reference>
<gene>
    <name evidence="1" type="ORF">QQS21_012130</name>
</gene>
<dbReference type="Proteomes" id="UP001251528">
    <property type="component" value="Unassembled WGS sequence"/>
</dbReference>
<accession>A0AAJ0FSQ4</accession>
<evidence type="ECO:0000313" key="2">
    <source>
        <dbReference type="Proteomes" id="UP001251528"/>
    </source>
</evidence>
<protein>
    <submittedName>
        <fullName evidence="1">Uncharacterized protein</fullName>
    </submittedName>
</protein>
<proteinExistence type="predicted"/>
<evidence type="ECO:0000313" key="1">
    <source>
        <dbReference type="EMBL" id="KAK2590189.1"/>
    </source>
</evidence>
<dbReference type="EMBL" id="JASWJB010000473">
    <property type="protein sequence ID" value="KAK2590189.1"/>
    <property type="molecule type" value="Genomic_DNA"/>
</dbReference>
<keyword evidence="2" id="KW-1185">Reference proteome</keyword>
<organism evidence="1 2">
    <name type="scientific">Conoideocrella luteorostrata</name>
    <dbReference type="NCBI Taxonomy" id="1105319"/>
    <lineage>
        <taxon>Eukaryota</taxon>
        <taxon>Fungi</taxon>
        <taxon>Dikarya</taxon>
        <taxon>Ascomycota</taxon>
        <taxon>Pezizomycotina</taxon>
        <taxon>Sordariomycetes</taxon>
        <taxon>Hypocreomycetidae</taxon>
        <taxon>Hypocreales</taxon>
        <taxon>Clavicipitaceae</taxon>
        <taxon>Conoideocrella</taxon>
    </lineage>
</organism>
<dbReference type="AlphaFoldDB" id="A0AAJ0FSQ4"/>